<feature type="transmembrane region" description="Helical" evidence="6">
    <location>
        <begin position="563"/>
        <end position="581"/>
    </location>
</feature>
<dbReference type="PANTHER" id="PTHR12308:SF73">
    <property type="entry name" value="ANOCTAMIN"/>
    <property type="match status" value="1"/>
</dbReference>
<evidence type="ECO:0000313" key="8">
    <source>
        <dbReference type="EMBL" id="RHY27663.1"/>
    </source>
</evidence>
<feature type="region of interest" description="Disordered" evidence="5">
    <location>
        <begin position="747"/>
        <end position="810"/>
    </location>
</feature>
<dbReference type="Proteomes" id="UP000285060">
    <property type="component" value="Unassembled WGS sequence"/>
</dbReference>
<feature type="compositionally biased region" description="Polar residues" evidence="5">
    <location>
        <begin position="787"/>
        <end position="800"/>
    </location>
</feature>
<dbReference type="PANTHER" id="PTHR12308">
    <property type="entry name" value="ANOCTAMIN"/>
    <property type="match status" value="1"/>
</dbReference>
<reference evidence="8 9" key="1">
    <citation type="submission" date="2018-08" db="EMBL/GenBank/DDBJ databases">
        <title>Aphanomyces genome sequencing and annotation.</title>
        <authorList>
            <person name="Minardi D."/>
            <person name="Oidtmann B."/>
            <person name="Van Der Giezen M."/>
            <person name="Studholme D.J."/>
        </authorList>
    </citation>
    <scope>NUCLEOTIDE SEQUENCE [LARGE SCALE GENOMIC DNA]</scope>
    <source>
        <strain evidence="8 9">NJM0002</strain>
    </source>
</reference>
<dbReference type="InterPro" id="IPR049452">
    <property type="entry name" value="Anoctamin_TM"/>
</dbReference>
<feature type="transmembrane region" description="Helical" evidence="6">
    <location>
        <begin position="851"/>
        <end position="872"/>
    </location>
</feature>
<sequence length="1073" mass="119661">MLRRQEQRQKKDTIAAEAAQAVLVRNAVHSCNETNVRRCFKEKEAESKGVSKPSSGTPVTVESFNAWKAAFDLEMATKSGAKIAVGAEKRLTGEHRQSGQECPDAWLRPSRTPMVHMDLEACRDSTLSDGNHGVPTHAHATSMEDDALDACVQDILDNDLEPTAPSAPHVDVAIDAHLNNAMHISPPMPPLDRQSTSSSNKLILSTDGELDVDNAIVQASTSGPPTPPLALTFHFAILVKVPRVPAPDGSVSSTIVTFDPIVLHGLEDLAKRLALAGFLVRLESRPVYKKHAPHLKLVFLLHAPDAILADMQTKMEIERWVAGGRNGEHFLAPQQHGKLTSADRIVLVDRLLHASRRHGGLGLLDLQPTCPFKAFPLHDDMFNKVYLTEWFLQWRAYFRDNTASVEKIRLHFGEKAALYFAYMDFYTKWLLPLAAWGLFIYFISAFSVTAYFRLAAITGFAVSTVWATLFLICWKRRRSELRLKWGIGAQEHVHVSNPHFQPPPPSAGVNGIKWSRRLKYVVGYLVLVVFLVGETVITIGFVDLYFFLKAGCGGNCSTGGLENWVLVLCQGILLGLVVDIIQYQIFRVIAVGLTQWENHPTEKRYESSRALKVFLWDFFGIYSWFWMCAFVYVPYGSQFSSLVNEYNLLPWTSSYEPGLLELQTMFITPLVATQGLKIVFEKFIPYFLLHAAKKASEAKGLYDVYHNTLAQSFTREDKSTAAPMTPSKSSTRISDILTSLPKLSRKLAASSTTTRSPAATSPAKPTEDAASPSPPPALASPQPVSTDGKSPTSSTLNHPTRSGRRRSSFGGSSIAFQQQRQWFLDRVLEQAGQSPHDTFADYADTLVQFGYVLQFTCVWPFIPLCAVINNVFEVRSSAFQRVVPQRTSSMGSWNLFLRFNNIWAIFINVALVCYASGLLESFFPACMQLQVTTEYAQHLPPMVPNFHCIANTDRFAIFVILEHILVLLYVTLTLSINAVPSSIKRILKTKDRVLKEHFAAHAASYNDDDTRRRSPSAVRDELDLAETKHAVLHDQLTTLLAERRHCVASTPRHSPPPTLPVGRRLKPLTSHQD</sequence>
<dbReference type="AlphaFoldDB" id="A0A3R6VUR1"/>
<evidence type="ECO:0000259" key="7">
    <source>
        <dbReference type="Pfam" id="PF04547"/>
    </source>
</evidence>
<feature type="transmembrane region" description="Helical" evidence="6">
    <location>
        <begin position="955"/>
        <end position="979"/>
    </location>
</feature>
<dbReference type="Pfam" id="PF04547">
    <property type="entry name" value="Anoctamin"/>
    <property type="match status" value="1"/>
</dbReference>
<feature type="region of interest" description="Disordered" evidence="5">
    <location>
        <begin position="1048"/>
        <end position="1073"/>
    </location>
</feature>
<feature type="compositionally biased region" description="Low complexity" evidence="5">
    <location>
        <begin position="748"/>
        <end position="764"/>
    </location>
</feature>
<proteinExistence type="predicted"/>
<evidence type="ECO:0000256" key="2">
    <source>
        <dbReference type="ARBA" id="ARBA00022692"/>
    </source>
</evidence>
<dbReference type="GO" id="GO:0005254">
    <property type="term" value="F:chloride channel activity"/>
    <property type="evidence" value="ECO:0007669"/>
    <property type="project" value="TreeGrafter"/>
</dbReference>
<keyword evidence="2 6" id="KW-0812">Transmembrane</keyword>
<name>A0A3R6VUR1_9STRA</name>
<evidence type="ECO:0000256" key="6">
    <source>
        <dbReference type="SAM" id="Phobius"/>
    </source>
</evidence>
<feature type="transmembrane region" description="Helical" evidence="6">
    <location>
        <begin position="893"/>
        <end position="917"/>
    </location>
</feature>
<keyword evidence="4 6" id="KW-0472">Membrane</keyword>
<keyword evidence="3 6" id="KW-1133">Transmembrane helix</keyword>
<accession>A0A3R6VUR1</accession>
<evidence type="ECO:0000256" key="4">
    <source>
        <dbReference type="ARBA" id="ARBA00023136"/>
    </source>
</evidence>
<organism evidence="8 9">
    <name type="scientific">Aphanomyces invadans</name>
    <dbReference type="NCBI Taxonomy" id="157072"/>
    <lineage>
        <taxon>Eukaryota</taxon>
        <taxon>Sar</taxon>
        <taxon>Stramenopiles</taxon>
        <taxon>Oomycota</taxon>
        <taxon>Saprolegniomycetes</taxon>
        <taxon>Saprolegniales</taxon>
        <taxon>Verrucalvaceae</taxon>
        <taxon>Aphanomyces</taxon>
    </lineage>
</organism>
<dbReference type="VEuPathDB" id="FungiDB:H310_10961"/>
<dbReference type="InterPro" id="IPR007632">
    <property type="entry name" value="Anoctamin"/>
</dbReference>
<feature type="transmembrane region" description="Helical" evidence="6">
    <location>
        <begin position="429"/>
        <end position="448"/>
    </location>
</feature>
<protein>
    <recommendedName>
        <fullName evidence="7">Anoctamin transmembrane domain-containing protein</fullName>
    </recommendedName>
</protein>
<keyword evidence="9" id="KW-1185">Reference proteome</keyword>
<evidence type="ECO:0000256" key="1">
    <source>
        <dbReference type="ARBA" id="ARBA00004141"/>
    </source>
</evidence>
<gene>
    <name evidence="8" type="ORF">DYB32_006636</name>
</gene>
<evidence type="ECO:0000256" key="5">
    <source>
        <dbReference type="SAM" id="MobiDB-lite"/>
    </source>
</evidence>
<feature type="transmembrane region" description="Helical" evidence="6">
    <location>
        <begin position="521"/>
        <end position="548"/>
    </location>
</feature>
<dbReference type="VEuPathDB" id="FungiDB:H310_10960"/>
<feature type="transmembrane region" description="Helical" evidence="6">
    <location>
        <begin position="454"/>
        <end position="474"/>
    </location>
</feature>
<comment type="subcellular location">
    <subcellularLocation>
        <location evidence="1">Membrane</location>
        <topology evidence="1">Multi-pass membrane protein</topology>
    </subcellularLocation>
</comment>
<feature type="domain" description="Anoctamin transmembrane" evidence="7">
    <location>
        <begin position="408"/>
        <end position="988"/>
    </location>
</feature>
<dbReference type="GO" id="GO:0016020">
    <property type="term" value="C:membrane"/>
    <property type="evidence" value="ECO:0007669"/>
    <property type="project" value="UniProtKB-SubCell"/>
</dbReference>
<feature type="transmembrane region" description="Helical" evidence="6">
    <location>
        <begin position="613"/>
        <end position="635"/>
    </location>
</feature>
<dbReference type="EMBL" id="QUSY01000730">
    <property type="protein sequence ID" value="RHY27663.1"/>
    <property type="molecule type" value="Genomic_DNA"/>
</dbReference>
<evidence type="ECO:0000313" key="9">
    <source>
        <dbReference type="Proteomes" id="UP000285060"/>
    </source>
</evidence>
<comment type="caution">
    <text evidence="8">The sequence shown here is derived from an EMBL/GenBank/DDBJ whole genome shotgun (WGS) entry which is preliminary data.</text>
</comment>
<evidence type="ECO:0000256" key="3">
    <source>
        <dbReference type="ARBA" id="ARBA00022989"/>
    </source>
</evidence>